<feature type="region of interest" description="Disordered" evidence="1">
    <location>
        <begin position="148"/>
        <end position="171"/>
    </location>
</feature>
<feature type="region of interest" description="Disordered" evidence="1">
    <location>
        <begin position="91"/>
        <end position="125"/>
    </location>
</feature>
<feature type="compositionally biased region" description="Basic and acidic residues" evidence="1">
    <location>
        <begin position="214"/>
        <end position="244"/>
    </location>
</feature>
<gene>
    <name evidence="2" type="primary">Nfu_g_1_005989</name>
</gene>
<accession>A0A1A7Y7X5</accession>
<sequence>TDQQLCNQEKTPSLDQEEPEPLQIKVDQDDPEPLQILAQDALCISQDEEQFVLKQEAVTSLVTSTDEERNRNQLLFLMSPGAEIRKQEKIRKEEMGETLGSPQTRDHRDDADGPELKFAPNPLTELPQHYVWKDGEVMPDLLLGSKERNCSLDQKEQEPPPIKEQKEEHCISNDEQQLVLKQETDLFMVNHNGGKSHHYESKPHWDQLVFKNSPEAENKDGEGSWNEESRSGREEDRKQNQRNS</sequence>
<evidence type="ECO:0000256" key="1">
    <source>
        <dbReference type="SAM" id="MobiDB-lite"/>
    </source>
</evidence>
<feature type="non-terminal residue" evidence="2">
    <location>
        <position position="244"/>
    </location>
</feature>
<organism evidence="2">
    <name type="scientific">Iconisemion striatum</name>
    <dbReference type="NCBI Taxonomy" id="60296"/>
    <lineage>
        <taxon>Eukaryota</taxon>
        <taxon>Metazoa</taxon>
        <taxon>Chordata</taxon>
        <taxon>Craniata</taxon>
        <taxon>Vertebrata</taxon>
        <taxon>Euteleostomi</taxon>
        <taxon>Actinopterygii</taxon>
        <taxon>Neopterygii</taxon>
        <taxon>Teleostei</taxon>
        <taxon>Neoteleostei</taxon>
        <taxon>Acanthomorphata</taxon>
        <taxon>Ovalentaria</taxon>
        <taxon>Atherinomorphae</taxon>
        <taxon>Cyprinodontiformes</taxon>
        <taxon>Nothobranchiidae</taxon>
        <taxon>Iconisemion</taxon>
    </lineage>
</organism>
<proteinExistence type="predicted"/>
<evidence type="ECO:0000313" key="2">
    <source>
        <dbReference type="EMBL" id="SBP26060.1"/>
    </source>
</evidence>
<feature type="compositionally biased region" description="Polar residues" evidence="1">
    <location>
        <begin position="1"/>
        <end position="14"/>
    </location>
</feature>
<dbReference type="AlphaFoldDB" id="A0A1A7Y7X5"/>
<protein>
    <submittedName>
        <fullName evidence="2">Uncharacterized protein</fullName>
    </submittedName>
</protein>
<reference evidence="2" key="2">
    <citation type="submission" date="2016-06" db="EMBL/GenBank/DDBJ databases">
        <title>The genome of a short-lived fish provides insights into sex chromosome evolution and the genetic control of aging.</title>
        <authorList>
            <person name="Reichwald K."/>
            <person name="Felder M."/>
            <person name="Petzold A."/>
            <person name="Koch P."/>
            <person name="Groth M."/>
            <person name="Platzer M."/>
        </authorList>
    </citation>
    <scope>NUCLEOTIDE SEQUENCE</scope>
    <source>
        <tissue evidence="2">Brain</tissue>
    </source>
</reference>
<reference evidence="2" key="1">
    <citation type="submission" date="2016-05" db="EMBL/GenBank/DDBJ databases">
        <authorList>
            <person name="Lavstsen T."/>
            <person name="Jespersen J.S."/>
        </authorList>
    </citation>
    <scope>NUCLEOTIDE SEQUENCE</scope>
    <source>
        <tissue evidence="2">Brain</tissue>
    </source>
</reference>
<feature type="non-terminal residue" evidence="2">
    <location>
        <position position="1"/>
    </location>
</feature>
<feature type="region of interest" description="Disordered" evidence="1">
    <location>
        <begin position="1"/>
        <end position="21"/>
    </location>
</feature>
<dbReference type="EMBL" id="HADX01003828">
    <property type="protein sequence ID" value="SBP26060.1"/>
    <property type="molecule type" value="Transcribed_RNA"/>
</dbReference>
<name>A0A1A7Y7X5_9TELE</name>
<feature type="region of interest" description="Disordered" evidence="1">
    <location>
        <begin position="189"/>
        <end position="244"/>
    </location>
</feature>
<feature type="compositionally biased region" description="Basic and acidic residues" evidence="1">
    <location>
        <begin position="104"/>
        <end position="115"/>
    </location>
</feature>